<keyword evidence="1" id="KW-0175">Coiled coil</keyword>
<name>J0D7Y8_AURST</name>
<proteinExistence type="predicted"/>
<sequence length="364" mass="39749">MTQNDPKLHLTGLPALLSSSNASKSGRHGQRPQSFSRRQGALDLTIAHNRTLEADVKVLEAKLKARCMAVRVHAAESPPPRRSSSRPTLVNSPQKRKALAPDRVRSAPPISPARSIRELVPPPGPQPTFFSPRRPLRTRSSPSPPSPRAMTPSPVRLRSPSLGRHPPPPQLQRPRAPSPRLPPPPAIVALDAHLHALEDGMAESRRERDRLAALPAHPAPADPTHFARVGLLGAECVRLRRRVRELEAQKDQHLDDEAEDPDTTIRPTRPLPAPLTPLLPPIELRPSTRASPPPPLVQQVLPRPYALALDARHIRPPDAQVPDVQGMAQLAAELARAQDSVAERERAMDGLREEIARLRGAAGA</sequence>
<dbReference type="AlphaFoldDB" id="J0D7Y8"/>
<evidence type="ECO:0000313" key="4">
    <source>
        <dbReference type="Proteomes" id="UP000006514"/>
    </source>
</evidence>
<feature type="region of interest" description="Disordered" evidence="2">
    <location>
        <begin position="248"/>
        <end position="278"/>
    </location>
</feature>
<protein>
    <submittedName>
        <fullName evidence="3">Uncharacterized protein</fullName>
    </submittedName>
</protein>
<keyword evidence="4" id="KW-1185">Reference proteome</keyword>
<evidence type="ECO:0000256" key="1">
    <source>
        <dbReference type="SAM" id="Coils"/>
    </source>
</evidence>
<dbReference type="OMA" id="CMAVRVH"/>
<feature type="region of interest" description="Disordered" evidence="2">
    <location>
        <begin position="1"/>
        <end position="40"/>
    </location>
</feature>
<feature type="compositionally biased region" description="Pro residues" evidence="2">
    <location>
        <begin position="269"/>
        <end position="278"/>
    </location>
</feature>
<accession>J0D7Y8</accession>
<dbReference type="KEGG" id="adl:AURDEDRAFT_175682"/>
<evidence type="ECO:0000256" key="2">
    <source>
        <dbReference type="SAM" id="MobiDB-lite"/>
    </source>
</evidence>
<feature type="region of interest" description="Disordered" evidence="2">
    <location>
        <begin position="72"/>
        <end position="183"/>
    </location>
</feature>
<dbReference type="Proteomes" id="UP000006514">
    <property type="component" value="Unassembled WGS sequence"/>
</dbReference>
<dbReference type="EMBL" id="JH687897">
    <property type="protein sequence ID" value="EJD35259.1"/>
    <property type="molecule type" value="Genomic_DNA"/>
</dbReference>
<gene>
    <name evidence="3" type="ORF">AURDEDRAFT_175682</name>
</gene>
<dbReference type="InParanoid" id="J0D7Y8"/>
<reference evidence="4" key="1">
    <citation type="journal article" date="2012" name="Science">
        <title>The Paleozoic origin of enzymatic lignin decomposition reconstructed from 31 fungal genomes.</title>
        <authorList>
            <person name="Floudas D."/>
            <person name="Binder M."/>
            <person name="Riley R."/>
            <person name="Barry K."/>
            <person name="Blanchette R.A."/>
            <person name="Henrissat B."/>
            <person name="Martinez A.T."/>
            <person name="Otillar R."/>
            <person name="Spatafora J.W."/>
            <person name="Yadav J.S."/>
            <person name="Aerts A."/>
            <person name="Benoit I."/>
            <person name="Boyd A."/>
            <person name="Carlson A."/>
            <person name="Copeland A."/>
            <person name="Coutinho P.M."/>
            <person name="de Vries R.P."/>
            <person name="Ferreira P."/>
            <person name="Findley K."/>
            <person name="Foster B."/>
            <person name="Gaskell J."/>
            <person name="Glotzer D."/>
            <person name="Gorecki P."/>
            <person name="Heitman J."/>
            <person name="Hesse C."/>
            <person name="Hori C."/>
            <person name="Igarashi K."/>
            <person name="Jurgens J.A."/>
            <person name="Kallen N."/>
            <person name="Kersten P."/>
            <person name="Kohler A."/>
            <person name="Kuees U."/>
            <person name="Kumar T.K.A."/>
            <person name="Kuo A."/>
            <person name="LaButti K."/>
            <person name="Larrondo L.F."/>
            <person name="Lindquist E."/>
            <person name="Ling A."/>
            <person name="Lombard V."/>
            <person name="Lucas S."/>
            <person name="Lundell T."/>
            <person name="Martin R."/>
            <person name="McLaughlin D.J."/>
            <person name="Morgenstern I."/>
            <person name="Morin E."/>
            <person name="Murat C."/>
            <person name="Nagy L.G."/>
            <person name="Nolan M."/>
            <person name="Ohm R.A."/>
            <person name="Patyshakuliyeva A."/>
            <person name="Rokas A."/>
            <person name="Ruiz-Duenas F.J."/>
            <person name="Sabat G."/>
            <person name="Salamov A."/>
            <person name="Samejima M."/>
            <person name="Schmutz J."/>
            <person name="Slot J.C."/>
            <person name="St John F."/>
            <person name="Stenlid J."/>
            <person name="Sun H."/>
            <person name="Sun S."/>
            <person name="Syed K."/>
            <person name="Tsang A."/>
            <person name="Wiebenga A."/>
            <person name="Young D."/>
            <person name="Pisabarro A."/>
            <person name="Eastwood D.C."/>
            <person name="Martin F."/>
            <person name="Cullen D."/>
            <person name="Grigoriev I.V."/>
            <person name="Hibbett D.S."/>
        </authorList>
    </citation>
    <scope>NUCLEOTIDE SEQUENCE [LARGE SCALE GENOMIC DNA]</scope>
    <source>
        <strain evidence="4">TFB10046</strain>
    </source>
</reference>
<feature type="coiled-coil region" evidence="1">
    <location>
        <begin position="327"/>
        <end position="361"/>
    </location>
</feature>
<organism evidence="3 4">
    <name type="scientific">Auricularia subglabra (strain TFB-10046 / SS5)</name>
    <name type="common">White-rot fungus</name>
    <name type="synonym">Auricularia delicata (strain TFB10046)</name>
    <dbReference type="NCBI Taxonomy" id="717982"/>
    <lineage>
        <taxon>Eukaryota</taxon>
        <taxon>Fungi</taxon>
        <taxon>Dikarya</taxon>
        <taxon>Basidiomycota</taxon>
        <taxon>Agaricomycotina</taxon>
        <taxon>Agaricomycetes</taxon>
        <taxon>Auriculariales</taxon>
        <taxon>Auriculariaceae</taxon>
        <taxon>Auricularia</taxon>
    </lineage>
</organism>
<feature type="compositionally biased region" description="Pro residues" evidence="2">
    <location>
        <begin position="165"/>
        <end position="183"/>
    </location>
</feature>
<feature type="compositionally biased region" description="Low complexity" evidence="2">
    <location>
        <begin position="127"/>
        <end position="141"/>
    </location>
</feature>
<evidence type="ECO:0000313" key="3">
    <source>
        <dbReference type="EMBL" id="EJD35259.1"/>
    </source>
</evidence>